<gene>
    <name evidence="3" type="ORF">ERL59_09105</name>
</gene>
<name>A0A6N9Q2V5_9BACL</name>
<keyword evidence="1" id="KW-0238">DNA-binding</keyword>
<dbReference type="GO" id="GO:0003677">
    <property type="term" value="F:DNA binding"/>
    <property type="evidence" value="ECO:0007669"/>
    <property type="project" value="UniProtKB-KW"/>
</dbReference>
<dbReference type="Gene3D" id="1.10.260.40">
    <property type="entry name" value="lambda repressor-like DNA-binding domains"/>
    <property type="match status" value="1"/>
</dbReference>
<evidence type="ECO:0000313" key="3">
    <source>
        <dbReference type="EMBL" id="NBI29116.1"/>
    </source>
</evidence>
<sequence>MSIVSRRLKEARERKNLRQIQVREKTGINNKTLSGYEQGVSEPDLDTLNVLANLYEVSMDWLMGRIDEKSESLLPKPELLTEEFINEERKINEIFKIIFEKYLKIIDINSLNKFGEKRYNIQNGDFHPMTKENLRNMLSELSIDEKIEFMIASATTAAIDNNSLVVDGEKTNLTNDEAQRIQEELEMYRLLKQKRQENKDK</sequence>
<keyword evidence="4" id="KW-1185">Reference proteome</keyword>
<feature type="domain" description="HTH cro/C1-type" evidence="2">
    <location>
        <begin position="8"/>
        <end position="62"/>
    </location>
</feature>
<evidence type="ECO:0000259" key="2">
    <source>
        <dbReference type="PROSITE" id="PS50943"/>
    </source>
</evidence>
<dbReference type="AlphaFoldDB" id="A0A6N9Q2V5"/>
<protein>
    <submittedName>
        <fullName evidence="3">XRE family transcriptional regulator</fullName>
    </submittedName>
</protein>
<dbReference type="SMART" id="SM00530">
    <property type="entry name" value="HTH_XRE"/>
    <property type="match status" value="1"/>
</dbReference>
<dbReference type="PANTHER" id="PTHR46558:SF11">
    <property type="entry name" value="HTH-TYPE TRANSCRIPTIONAL REGULATOR XRE"/>
    <property type="match status" value="1"/>
</dbReference>
<dbReference type="PROSITE" id="PS50943">
    <property type="entry name" value="HTH_CROC1"/>
    <property type="match status" value="1"/>
</dbReference>
<accession>A0A6N9Q2V5</accession>
<dbReference type="InterPro" id="IPR001387">
    <property type="entry name" value="Cro/C1-type_HTH"/>
</dbReference>
<dbReference type="EMBL" id="SIJB01000022">
    <property type="protein sequence ID" value="NBI29116.1"/>
    <property type="molecule type" value="Genomic_DNA"/>
</dbReference>
<comment type="caution">
    <text evidence="3">The sequence shown here is derived from an EMBL/GenBank/DDBJ whole genome shotgun (WGS) entry which is preliminary data.</text>
</comment>
<dbReference type="SUPFAM" id="SSF47413">
    <property type="entry name" value="lambda repressor-like DNA-binding domains"/>
    <property type="match status" value="1"/>
</dbReference>
<organism evidence="3 4">
    <name type="scientific">Chengkuizengella marina</name>
    <dbReference type="NCBI Taxonomy" id="2507566"/>
    <lineage>
        <taxon>Bacteria</taxon>
        <taxon>Bacillati</taxon>
        <taxon>Bacillota</taxon>
        <taxon>Bacilli</taxon>
        <taxon>Bacillales</taxon>
        <taxon>Paenibacillaceae</taxon>
        <taxon>Chengkuizengella</taxon>
    </lineage>
</organism>
<reference evidence="3 4" key="1">
    <citation type="submission" date="2019-01" db="EMBL/GenBank/DDBJ databases">
        <title>Chengkuizengella sp. nov., isolated from deep-sea sediment of East Pacific Ocean.</title>
        <authorList>
            <person name="Yang J."/>
            <person name="Lai Q."/>
            <person name="Shao Z."/>
        </authorList>
    </citation>
    <scope>NUCLEOTIDE SEQUENCE [LARGE SCALE GENOMIC DNA]</scope>
    <source>
        <strain evidence="3 4">YPA3-1-1</strain>
    </source>
</reference>
<dbReference type="InterPro" id="IPR010982">
    <property type="entry name" value="Lambda_DNA-bd_dom_sf"/>
</dbReference>
<evidence type="ECO:0000313" key="4">
    <source>
        <dbReference type="Proteomes" id="UP000448943"/>
    </source>
</evidence>
<proteinExistence type="predicted"/>
<dbReference type="PANTHER" id="PTHR46558">
    <property type="entry name" value="TRACRIPTIONAL REGULATORY PROTEIN-RELATED-RELATED"/>
    <property type="match status" value="1"/>
</dbReference>
<dbReference type="Pfam" id="PF01381">
    <property type="entry name" value="HTH_3"/>
    <property type="match status" value="1"/>
</dbReference>
<evidence type="ECO:0000256" key="1">
    <source>
        <dbReference type="ARBA" id="ARBA00023125"/>
    </source>
</evidence>
<dbReference type="OrthoDB" id="2365258at2"/>
<dbReference type="CDD" id="cd00093">
    <property type="entry name" value="HTH_XRE"/>
    <property type="match status" value="1"/>
</dbReference>
<dbReference type="RefSeq" id="WP_160645922.1">
    <property type="nucleotide sequence ID" value="NZ_SIJB01000022.1"/>
</dbReference>
<dbReference type="Proteomes" id="UP000448943">
    <property type="component" value="Unassembled WGS sequence"/>
</dbReference>